<reference evidence="12 13" key="1">
    <citation type="submission" date="2019-10" db="EMBL/GenBank/DDBJ databases">
        <title>Genome Sequences from Six Type Strain Members of the Archaeal Family Sulfolobaceae: Acidianus ambivalens, Acidianus infernus, Metallosphaera prunae, Stygiolobus azoricus, Sulfolobus metallicus, and Sulfurisphaera ohwakuensis.</title>
        <authorList>
            <person name="Counts J.A."/>
            <person name="Kelly R.M."/>
        </authorList>
    </citation>
    <scope>NUCLEOTIDE SEQUENCE [LARGE SCALE GENOMIC DNA]</scope>
    <source>
        <strain evidence="12 13">TA-1</strain>
    </source>
</reference>
<dbReference type="InterPro" id="IPR038354">
    <property type="entry name" value="VKOR_sf"/>
</dbReference>
<keyword evidence="4" id="KW-0874">Quinone</keyword>
<dbReference type="Gene3D" id="1.20.1440.130">
    <property type="entry name" value="VKOR domain"/>
    <property type="match status" value="1"/>
</dbReference>
<evidence type="ECO:0000256" key="5">
    <source>
        <dbReference type="ARBA" id="ARBA00022989"/>
    </source>
</evidence>
<evidence type="ECO:0000256" key="1">
    <source>
        <dbReference type="ARBA" id="ARBA00004141"/>
    </source>
</evidence>
<dbReference type="KEGG" id="soh:D1869_08935"/>
<dbReference type="CDD" id="cd12918">
    <property type="entry name" value="VKOR_arc"/>
    <property type="match status" value="1"/>
</dbReference>
<evidence type="ECO:0000256" key="7">
    <source>
        <dbReference type="ARBA" id="ARBA00023136"/>
    </source>
</evidence>
<keyword evidence="6" id="KW-0560">Oxidoreductase</keyword>
<keyword evidence="9" id="KW-0676">Redox-active center</keyword>
<protein>
    <submittedName>
        <fullName evidence="12">Vitamin K epoxide reductase</fullName>
    </submittedName>
</protein>
<dbReference type="Proteomes" id="UP000427373">
    <property type="component" value="Chromosome"/>
</dbReference>
<evidence type="ECO:0000256" key="10">
    <source>
        <dbReference type="SAM" id="Phobius"/>
    </source>
</evidence>
<evidence type="ECO:0000256" key="6">
    <source>
        <dbReference type="ARBA" id="ARBA00023002"/>
    </source>
</evidence>
<name>A0A650CKZ4_SULOH</name>
<dbReference type="Pfam" id="PF07884">
    <property type="entry name" value="VKOR"/>
    <property type="match status" value="1"/>
</dbReference>
<evidence type="ECO:0000256" key="8">
    <source>
        <dbReference type="ARBA" id="ARBA00023157"/>
    </source>
</evidence>
<dbReference type="EMBL" id="CP045484">
    <property type="protein sequence ID" value="QGR18469.1"/>
    <property type="molecule type" value="Genomic_DNA"/>
</dbReference>
<dbReference type="AlphaFoldDB" id="A0A650CKZ4"/>
<evidence type="ECO:0000313" key="12">
    <source>
        <dbReference type="EMBL" id="QGR18469.1"/>
    </source>
</evidence>
<comment type="similarity">
    <text evidence="2">Belongs to the VKOR family.</text>
</comment>
<dbReference type="GO" id="GO:0016491">
    <property type="term" value="F:oxidoreductase activity"/>
    <property type="evidence" value="ECO:0007669"/>
    <property type="project" value="UniProtKB-KW"/>
</dbReference>
<dbReference type="OrthoDB" id="29240at2157"/>
<sequence>MGLGLSIVGVADSLYLYLHLLLEKIPTYCNVSAIIDCHKVELSVYSHFLGIPDSLLGLIYFSIMTVLWLIGIEEILRYLWIVGAIFSIYLIYTEILIGSLCIYCTLAHLCCLIQGIILFKNN</sequence>
<organism evidence="12 13">
    <name type="scientific">Sulfurisphaera ohwakuensis</name>
    <dbReference type="NCBI Taxonomy" id="69656"/>
    <lineage>
        <taxon>Archaea</taxon>
        <taxon>Thermoproteota</taxon>
        <taxon>Thermoprotei</taxon>
        <taxon>Sulfolobales</taxon>
        <taxon>Sulfolobaceae</taxon>
        <taxon>Sulfurisphaera</taxon>
    </lineage>
</organism>
<evidence type="ECO:0000256" key="2">
    <source>
        <dbReference type="ARBA" id="ARBA00006214"/>
    </source>
</evidence>
<dbReference type="NCBIfam" id="NF011480">
    <property type="entry name" value="PRK14889.1-4"/>
    <property type="match status" value="1"/>
</dbReference>
<feature type="transmembrane region" description="Helical" evidence="10">
    <location>
        <begin position="75"/>
        <end position="91"/>
    </location>
</feature>
<feature type="transmembrane region" description="Helical" evidence="10">
    <location>
        <begin position="48"/>
        <end position="70"/>
    </location>
</feature>
<evidence type="ECO:0000256" key="3">
    <source>
        <dbReference type="ARBA" id="ARBA00022692"/>
    </source>
</evidence>
<dbReference type="GO" id="GO:0048038">
    <property type="term" value="F:quinone binding"/>
    <property type="evidence" value="ECO:0007669"/>
    <property type="project" value="UniProtKB-KW"/>
</dbReference>
<accession>A0A650CKZ4</accession>
<gene>
    <name evidence="12" type="ORF">D1869_08935</name>
</gene>
<feature type="domain" description="Vitamin K epoxide reductase" evidence="11">
    <location>
        <begin position="2"/>
        <end position="122"/>
    </location>
</feature>
<keyword evidence="8" id="KW-1015">Disulfide bond</keyword>
<comment type="subcellular location">
    <subcellularLocation>
        <location evidence="1">Membrane</location>
        <topology evidence="1">Multi-pass membrane protein</topology>
    </subcellularLocation>
</comment>
<evidence type="ECO:0000313" key="13">
    <source>
        <dbReference type="Proteomes" id="UP000427373"/>
    </source>
</evidence>
<dbReference type="SMART" id="SM00756">
    <property type="entry name" value="VKc"/>
    <property type="match status" value="1"/>
</dbReference>
<keyword evidence="3 10" id="KW-0812">Transmembrane</keyword>
<feature type="transmembrane region" description="Helical" evidence="10">
    <location>
        <begin position="97"/>
        <end position="119"/>
    </location>
</feature>
<dbReference type="RefSeq" id="WP_156015943.1">
    <property type="nucleotide sequence ID" value="NZ_JACHFY010000025.1"/>
</dbReference>
<keyword evidence="7 10" id="KW-0472">Membrane</keyword>
<keyword evidence="13" id="KW-1185">Reference proteome</keyword>
<evidence type="ECO:0000256" key="4">
    <source>
        <dbReference type="ARBA" id="ARBA00022719"/>
    </source>
</evidence>
<evidence type="ECO:0000259" key="11">
    <source>
        <dbReference type="SMART" id="SM00756"/>
    </source>
</evidence>
<proteinExistence type="inferred from homology"/>
<dbReference type="InterPro" id="IPR012932">
    <property type="entry name" value="VKOR"/>
</dbReference>
<dbReference type="GO" id="GO:0016020">
    <property type="term" value="C:membrane"/>
    <property type="evidence" value="ECO:0007669"/>
    <property type="project" value="UniProtKB-SubCell"/>
</dbReference>
<keyword evidence="5 10" id="KW-1133">Transmembrane helix</keyword>
<evidence type="ECO:0000256" key="9">
    <source>
        <dbReference type="ARBA" id="ARBA00023284"/>
    </source>
</evidence>